<dbReference type="PANTHER" id="PTHR10972">
    <property type="entry name" value="OXYSTEROL-BINDING PROTEIN-RELATED"/>
    <property type="match status" value="1"/>
</dbReference>
<name>A0A9P3HJR9_9FUNG</name>
<reference evidence="8" key="2">
    <citation type="journal article" date="2022" name="Microbiol. Resour. Announc.">
        <title>Whole-Genome Sequence of Entomortierella parvispora E1425, a Mucoromycotan Fungus Associated with Burkholderiaceae-Related Endosymbiotic Bacteria.</title>
        <authorList>
            <person name="Herlambang A."/>
            <person name="Guo Y."/>
            <person name="Takashima Y."/>
            <person name="Narisawa K."/>
            <person name="Ohta H."/>
            <person name="Nishizawa T."/>
        </authorList>
    </citation>
    <scope>NUCLEOTIDE SEQUENCE</scope>
    <source>
        <strain evidence="8">E1425</strain>
    </source>
</reference>
<sequence length="1009" mass="113681">MQEIEVPARDVFQHYVHVDNPENKALVWWFSTKKKNISFGLFFRKSAACPPQLKSNTLAPSITTSGSGPSPTRPESISSRHTSNQPMYTGSNVLSTSPTKSSRASNYASSRASIDSASEDEDDDHGLELASVLGTNQHNPSQSSLPSSSQPSSRRKKTVAKFKDPDLIEILPIQHYDSASATIRGEFTIKEEGSYVLVFDNSFSIHTSKRLTFFVALEERSTKPISSPTSEMSGWLLKKKRKRMQGWARRWFQIDNGILSYYKTPDSPCRGKVHLVISSVTFSQNSRMIFIDSGTMLYHLRALTADDYNAWTSIIKAFKATEQRNAYDTVHRMTTRDSTQKRAHLRNSWISNGTTEIDQLKQIMSTMDEGFADIKEQLESIRTQTSEVGSPSSGGSSQSARSPHARERQGSVDSSPANSGGSSNGGKFRMKFGIPSLQRTTSDGSILSTQSSIENIHARLQASFLKLKSDKEKAFEIMRSEMEKWEKNEKQFRLLLAEGDRNVSSTSLSRTIVAGDKSTLSRQAMEEAYIAHTRTSMNSDRTNSFTSSVTGSDIFYDADDAILTADLSSADLSDLEGVGFDDQGDDMDDNSSDDESAEEMAHQKEESVAEQRQPAAPQETKAEEPIVRRSVLPAPVSGEDISLLSILRKNVGKDLSTVAMPVSLNEPINVLQRLCEELEYSELLDKAAGLEDSLDRLVYVAAFAVSGYATTQWRAARKPFNPLHGETFEFDCPEKGFKFISEKVSHYPPVMACHADSVHNWSLSMDSRAKTKFWGKSMELIPNGTMHIRFSKSGDHYTIIKPSTWMRNLMAGTKYLEHTGELKVINHTTRESCVLTFKESSFFAGTKHEVIGQVLTANGVKKRTLQGRWSESLMEEVAPNKLERLWKCNTPPPNHDKYYGFTEFTIHLNELTKGLEAKLPRTDTRFRPDQSLFEHGQVEEADQEKLRVEQRQRELRKAMETRGEKWEVRWFEKRVDPQTEDPEGQTWFYKGGYWEARETGEWNEKVALW</sequence>
<dbReference type="OrthoDB" id="1854502at2759"/>
<comment type="caution">
    <text evidence="8">The sequence shown here is derived from an EMBL/GenBank/DDBJ whole genome shotgun (WGS) entry which is preliminary data.</text>
</comment>
<dbReference type="GO" id="GO:0006897">
    <property type="term" value="P:endocytosis"/>
    <property type="evidence" value="ECO:0007669"/>
    <property type="project" value="TreeGrafter"/>
</dbReference>
<dbReference type="GO" id="GO:0032541">
    <property type="term" value="C:cortical endoplasmic reticulum"/>
    <property type="evidence" value="ECO:0007669"/>
    <property type="project" value="TreeGrafter"/>
</dbReference>
<feature type="compositionally biased region" description="Polar residues" evidence="5">
    <location>
        <begin position="75"/>
        <end position="100"/>
    </location>
</feature>
<proteinExistence type="inferred from homology"/>
<dbReference type="Gene3D" id="2.40.160.120">
    <property type="match status" value="1"/>
</dbReference>
<feature type="compositionally biased region" description="Low complexity" evidence="5">
    <location>
        <begin position="60"/>
        <end position="74"/>
    </location>
</feature>
<dbReference type="PROSITE" id="PS50003">
    <property type="entry name" value="PH_DOMAIN"/>
    <property type="match status" value="1"/>
</dbReference>
<dbReference type="GO" id="GO:0034727">
    <property type="term" value="P:piecemeal microautophagy of the nucleus"/>
    <property type="evidence" value="ECO:0007669"/>
    <property type="project" value="TreeGrafter"/>
</dbReference>
<dbReference type="InterPro" id="IPR000648">
    <property type="entry name" value="Oxysterol-bd"/>
</dbReference>
<dbReference type="GO" id="GO:0006887">
    <property type="term" value="P:exocytosis"/>
    <property type="evidence" value="ECO:0007669"/>
    <property type="project" value="TreeGrafter"/>
</dbReference>
<dbReference type="Gene3D" id="3.30.70.3490">
    <property type="match status" value="1"/>
</dbReference>
<dbReference type="InterPro" id="IPR001849">
    <property type="entry name" value="PH_domain"/>
</dbReference>
<dbReference type="AlphaFoldDB" id="A0A9P3HJR9"/>
<keyword evidence="3" id="KW-0445">Lipid transport</keyword>
<dbReference type="GO" id="GO:0005829">
    <property type="term" value="C:cytosol"/>
    <property type="evidence" value="ECO:0007669"/>
    <property type="project" value="TreeGrafter"/>
</dbReference>
<dbReference type="GO" id="GO:0097038">
    <property type="term" value="C:perinuclear endoplasmic reticulum"/>
    <property type="evidence" value="ECO:0007669"/>
    <property type="project" value="TreeGrafter"/>
</dbReference>
<dbReference type="InterPro" id="IPR009038">
    <property type="entry name" value="GOLD_dom"/>
</dbReference>
<feature type="compositionally biased region" description="Low complexity" evidence="5">
    <location>
        <begin position="140"/>
        <end position="152"/>
    </location>
</feature>
<dbReference type="SUPFAM" id="SSF50729">
    <property type="entry name" value="PH domain-like"/>
    <property type="match status" value="1"/>
</dbReference>
<dbReference type="InterPro" id="IPR041680">
    <property type="entry name" value="PH_8"/>
</dbReference>
<dbReference type="GO" id="GO:0030011">
    <property type="term" value="P:maintenance of cell polarity"/>
    <property type="evidence" value="ECO:0007669"/>
    <property type="project" value="TreeGrafter"/>
</dbReference>
<dbReference type="InterPro" id="IPR036598">
    <property type="entry name" value="GOLD_dom_sf"/>
</dbReference>
<dbReference type="InterPro" id="IPR037239">
    <property type="entry name" value="OSBP_sf"/>
</dbReference>
<evidence type="ECO:0000256" key="3">
    <source>
        <dbReference type="ARBA" id="ARBA00023055"/>
    </source>
</evidence>
<dbReference type="SUPFAM" id="SSF144000">
    <property type="entry name" value="Oxysterol-binding protein-like"/>
    <property type="match status" value="1"/>
</dbReference>
<accession>A0A9P3HJR9</accession>
<evidence type="ECO:0000259" key="7">
    <source>
        <dbReference type="PROSITE" id="PS50866"/>
    </source>
</evidence>
<dbReference type="PANTHER" id="PTHR10972:SF203">
    <property type="entry name" value="OXYSTEROL-BINDING PROTEIN HOMOLOG 3"/>
    <property type="match status" value="1"/>
</dbReference>
<protein>
    <submittedName>
        <fullName evidence="8">Oxysterol-binding protein-related protein 3/6/7</fullName>
    </submittedName>
</protein>
<dbReference type="PROSITE" id="PS50866">
    <property type="entry name" value="GOLD"/>
    <property type="match status" value="1"/>
</dbReference>
<evidence type="ECO:0000259" key="6">
    <source>
        <dbReference type="PROSITE" id="PS50003"/>
    </source>
</evidence>
<dbReference type="GO" id="GO:0032934">
    <property type="term" value="F:sterol binding"/>
    <property type="evidence" value="ECO:0007669"/>
    <property type="project" value="TreeGrafter"/>
</dbReference>
<reference evidence="8" key="1">
    <citation type="submission" date="2021-11" db="EMBL/GenBank/DDBJ databases">
        <authorList>
            <person name="Herlambang A."/>
            <person name="Guo Y."/>
            <person name="Takashima Y."/>
            <person name="Nishizawa T."/>
        </authorList>
    </citation>
    <scope>NUCLEOTIDE SEQUENCE</scope>
    <source>
        <strain evidence="8">E1425</strain>
    </source>
</reference>
<dbReference type="GO" id="GO:0120009">
    <property type="term" value="P:intermembrane lipid transfer"/>
    <property type="evidence" value="ECO:0007669"/>
    <property type="project" value="UniProtKB-ARBA"/>
</dbReference>
<dbReference type="Pfam" id="PF01237">
    <property type="entry name" value="Oxysterol_BP"/>
    <property type="match status" value="1"/>
</dbReference>
<organism evidence="8 9">
    <name type="scientific">Entomortierella parvispora</name>
    <dbReference type="NCBI Taxonomy" id="205924"/>
    <lineage>
        <taxon>Eukaryota</taxon>
        <taxon>Fungi</taxon>
        <taxon>Fungi incertae sedis</taxon>
        <taxon>Mucoromycota</taxon>
        <taxon>Mortierellomycotina</taxon>
        <taxon>Mortierellomycetes</taxon>
        <taxon>Mortierellales</taxon>
        <taxon>Mortierellaceae</taxon>
        <taxon>Entomortierella</taxon>
    </lineage>
</organism>
<dbReference type="SUPFAM" id="SSF101576">
    <property type="entry name" value="Supernatant protein factor (SPF), C-terminal domain"/>
    <property type="match status" value="1"/>
</dbReference>
<keyword evidence="4" id="KW-0446">Lipid-binding</keyword>
<evidence type="ECO:0000313" key="9">
    <source>
        <dbReference type="Proteomes" id="UP000827284"/>
    </source>
</evidence>
<feature type="compositionally biased region" description="Basic and acidic residues" evidence="5">
    <location>
        <begin position="599"/>
        <end position="609"/>
    </location>
</feature>
<dbReference type="EMBL" id="BQFW01000014">
    <property type="protein sequence ID" value="GJJ77937.1"/>
    <property type="molecule type" value="Genomic_DNA"/>
</dbReference>
<feature type="compositionally biased region" description="Low complexity" evidence="5">
    <location>
        <begin position="386"/>
        <end position="402"/>
    </location>
</feature>
<feature type="domain" description="GOLD" evidence="7">
    <location>
        <begin position="1"/>
        <end position="217"/>
    </location>
</feature>
<gene>
    <name evidence="8" type="ORF">EMPS_10296</name>
</gene>
<feature type="region of interest" description="Disordered" evidence="5">
    <location>
        <begin position="53"/>
        <end position="159"/>
    </location>
</feature>
<feature type="domain" description="PH" evidence="6">
    <location>
        <begin position="229"/>
        <end position="320"/>
    </location>
</feature>
<feature type="region of interest" description="Disordered" evidence="5">
    <location>
        <begin position="383"/>
        <end position="430"/>
    </location>
</feature>
<evidence type="ECO:0000313" key="8">
    <source>
        <dbReference type="EMBL" id="GJJ77937.1"/>
    </source>
</evidence>
<keyword evidence="2" id="KW-0813">Transport</keyword>
<dbReference type="Pfam" id="PF15409">
    <property type="entry name" value="PH_8"/>
    <property type="match status" value="1"/>
</dbReference>
<keyword evidence="9" id="KW-1185">Reference proteome</keyword>
<comment type="similarity">
    <text evidence="1">Belongs to the OSBP family.</text>
</comment>
<evidence type="ECO:0000256" key="2">
    <source>
        <dbReference type="ARBA" id="ARBA00022448"/>
    </source>
</evidence>
<evidence type="ECO:0000256" key="5">
    <source>
        <dbReference type="SAM" id="MobiDB-lite"/>
    </source>
</evidence>
<feature type="compositionally biased region" description="Low complexity" evidence="5">
    <location>
        <begin position="101"/>
        <end position="116"/>
    </location>
</feature>
<dbReference type="Gene3D" id="2.30.29.30">
    <property type="entry name" value="Pleckstrin-homology domain (PH domain)/Phosphotyrosine-binding domain (PTB)"/>
    <property type="match status" value="1"/>
</dbReference>
<dbReference type="InterPro" id="IPR011993">
    <property type="entry name" value="PH-like_dom_sf"/>
</dbReference>
<evidence type="ECO:0000256" key="4">
    <source>
        <dbReference type="ARBA" id="ARBA00023121"/>
    </source>
</evidence>
<dbReference type="FunFam" id="2.40.160.120:FF:000001">
    <property type="entry name" value="Oxysterol-binding protein"/>
    <property type="match status" value="1"/>
</dbReference>
<feature type="compositionally biased region" description="Acidic residues" evidence="5">
    <location>
        <begin position="582"/>
        <end position="598"/>
    </location>
</feature>
<feature type="region of interest" description="Disordered" evidence="5">
    <location>
        <begin position="574"/>
        <end position="625"/>
    </location>
</feature>
<evidence type="ECO:0000256" key="1">
    <source>
        <dbReference type="ARBA" id="ARBA00008842"/>
    </source>
</evidence>
<dbReference type="GO" id="GO:0035621">
    <property type="term" value="P:ER to Golgi ceramide transport"/>
    <property type="evidence" value="ECO:0007669"/>
    <property type="project" value="TreeGrafter"/>
</dbReference>
<dbReference type="SMART" id="SM00233">
    <property type="entry name" value="PH"/>
    <property type="match status" value="1"/>
</dbReference>
<dbReference type="Gene3D" id="2.60.120.680">
    <property type="entry name" value="GOLD domain"/>
    <property type="match status" value="1"/>
</dbReference>
<dbReference type="GO" id="GO:0005886">
    <property type="term" value="C:plasma membrane"/>
    <property type="evidence" value="ECO:0007669"/>
    <property type="project" value="TreeGrafter"/>
</dbReference>
<dbReference type="Proteomes" id="UP000827284">
    <property type="component" value="Unassembled WGS sequence"/>
</dbReference>